<organism evidence="1 2">
    <name type="scientific">Rhodococcoides corynebacterioides</name>
    <dbReference type="NCBI Taxonomy" id="53972"/>
    <lineage>
        <taxon>Bacteria</taxon>
        <taxon>Bacillati</taxon>
        <taxon>Actinomycetota</taxon>
        <taxon>Actinomycetes</taxon>
        <taxon>Mycobacteriales</taxon>
        <taxon>Nocardiaceae</taxon>
        <taxon>Rhodococcoides</taxon>
    </lineage>
</organism>
<dbReference type="PANTHER" id="PTHR39757">
    <property type="match status" value="1"/>
</dbReference>
<sequence length="349" mass="36787">MTLVDPHPDRRWINTYGMWTDEIPDWVPASTRASTSRAPVVVGTRRHVVDREYSVLDTGRLQDGLTLDGVSVVADSAVALTPTSVTLRNGAALSGGTVIDARGSAVGPGVPEQTAHGVVVDEETAARACGDESAVIMDWRRDNGADADAVPSFLYVVPLGGGAVLLEETCLVGRPGLASPELSRRLVTRLAARGVTLRGDEPVERVRFAMRPPAGPTRGVVTTGTRSPALHTATGYSVAASLRRADVIASAVLHGGGVDSAGSRAVNRLRSVGADALLSFPPDALAPFFDRFFEMPSTLQRAYLSSDDDVAGMSRAMLTLFSRINSSDRRVILGAVRRAVFSAAVGTRS</sequence>
<evidence type="ECO:0000313" key="2">
    <source>
        <dbReference type="Proteomes" id="UP000703038"/>
    </source>
</evidence>
<dbReference type="GO" id="GO:0016853">
    <property type="term" value="F:isomerase activity"/>
    <property type="evidence" value="ECO:0007669"/>
    <property type="project" value="UniProtKB-KW"/>
</dbReference>
<name>A0ABS2KRQ8_9NOCA</name>
<evidence type="ECO:0000313" key="1">
    <source>
        <dbReference type="EMBL" id="MBM7414645.1"/>
    </source>
</evidence>
<protein>
    <submittedName>
        <fullName evidence="1">Lycopene beta-cyclase</fullName>
        <ecNumber evidence="1">5.5.1.19</ecNumber>
    </submittedName>
</protein>
<accession>A0ABS2KRQ8</accession>
<comment type="caution">
    <text evidence="1">The sequence shown here is derived from an EMBL/GenBank/DDBJ whole genome shotgun (WGS) entry which is preliminary data.</text>
</comment>
<reference evidence="1 2" key="1">
    <citation type="submission" date="2021-01" db="EMBL/GenBank/DDBJ databases">
        <title>Genomics of switchgrass bacterial isolates.</title>
        <authorList>
            <person name="Shade A."/>
        </authorList>
    </citation>
    <scope>NUCLEOTIDE SEQUENCE [LARGE SCALE GENOMIC DNA]</scope>
    <source>
        <strain evidence="1 2">PvP111</strain>
    </source>
</reference>
<dbReference type="EMBL" id="JAFBBK010000001">
    <property type="protein sequence ID" value="MBM7414645.1"/>
    <property type="molecule type" value="Genomic_DNA"/>
</dbReference>
<gene>
    <name evidence="1" type="ORF">JOE42_001378</name>
</gene>
<dbReference type="Proteomes" id="UP000703038">
    <property type="component" value="Unassembled WGS sequence"/>
</dbReference>
<dbReference type="EC" id="5.5.1.19" evidence="1"/>
<keyword evidence="1" id="KW-0413">Isomerase</keyword>
<dbReference type="Pfam" id="PF05834">
    <property type="entry name" value="Lycopene_cycl"/>
    <property type="match status" value="1"/>
</dbReference>
<proteinExistence type="predicted"/>
<dbReference type="PANTHER" id="PTHR39757:SF5">
    <property type="entry name" value="OS02G0190600 PROTEIN"/>
    <property type="match status" value="1"/>
</dbReference>
<keyword evidence="2" id="KW-1185">Reference proteome</keyword>